<name>A0A8C6ZX69_NOTPE</name>
<protein>
    <submittedName>
        <fullName evidence="6">Phosphatidylinositol 3,4,5-trisphosphate 5-phosphatase 2-like</fullName>
    </submittedName>
</protein>
<feature type="compositionally biased region" description="Acidic residues" evidence="4">
    <location>
        <begin position="111"/>
        <end position="122"/>
    </location>
</feature>
<evidence type="ECO:0000313" key="7">
    <source>
        <dbReference type="Proteomes" id="UP000694420"/>
    </source>
</evidence>
<dbReference type="AlphaFoldDB" id="A0A8C6ZX69"/>
<organism evidence="6 7">
    <name type="scientific">Nothoprocta perdicaria</name>
    <name type="common">Chilean tinamou</name>
    <name type="synonym">Crypturus perdicarius</name>
    <dbReference type="NCBI Taxonomy" id="30464"/>
    <lineage>
        <taxon>Eukaryota</taxon>
        <taxon>Metazoa</taxon>
        <taxon>Chordata</taxon>
        <taxon>Craniata</taxon>
        <taxon>Vertebrata</taxon>
        <taxon>Euteleostomi</taxon>
        <taxon>Archelosauria</taxon>
        <taxon>Archosauria</taxon>
        <taxon>Dinosauria</taxon>
        <taxon>Saurischia</taxon>
        <taxon>Theropoda</taxon>
        <taxon>Coelurosauria</taxon>
        <taxon>Aves</taxon>
        <taxon>Palaeognathae</taxon>
        <taxon>Tinamiformes</taxon>
        <taxon>Tinamidae</taxon>
        <taxon>Nothoprocta</taxon>
    </lineage>
</organism>
<dbReference type="GO" id="GO:0050776">
    <property type="term" value="P:regulation of immune response"/>
    <property type="evidence" value="ECO:0007669"/>
    <property type="project" value="TreeGrafter"/>
</dbReference>
<evidence type="ECO:0000256" key="3">
    <source>
        <dbReference type="PROSITE-ProRule" id="PRU00191"/>
    </source>
</evidence>
<reference evidence="6" key="1">
    <citation type="submission" date="2025-08" db="UniProtKB">
        <authorList>
            <consortium name="Ensembl"/>
        </authorList>
    </citation>
    <scope>IDENTIFICATION</scope>
</reference>
<dbReference type="GO" id="GO:0002376">
    <property type="term" value="P:immune system process"/>
    <property type="evidence" value="ECO:0007669"/>
    <property type="project" value="UniProtKB-KW"/>
</dbReference>
<dbReference type="PROSITE" id="PS50001">
    <property type="entry name" value="SH2"/>
    <property type="match status" value="1"/>
</dbReference>
<evidence type="ECO:0000313" key="6">
    <source>
        <dbReference type="Ensembl" id="ENSNPEP00000018875.1"/>
    </source>
</evidence>
<dbReference type="PANTHER" id="PTHR46051">
    <property type="entry name" value="SH2 DOMAIN-CONTAINING PROTEIN"/>
    <property type="match status" value="1"/>
</dbReference>
<keyword evidence="1" id="KW-0391">Immunity</keyword>
<dbReference type="SMART" id="SM00252">
    <property type="entry name" value="SH2"/>
    <property type="match status" value="1"/>
</dbReference>
<dbReference type="PANTHER" id="PTHR46051:SF2">
    <property type="entry name" value="PHOSPHATIDYLINOSITOL 3,4,5-TRISPHOSPHATE 5-PHOSPHATASE 2"/>
    <property type="match status" value="1"/>
</dbReference>
<dbReference type="GO" id="GO:0005829">
    <property type="term" value="C:cytosol"/>
    <property type="evidence" value="ECO:0007669"/>
    <property type="project" value="TreeGrafter"/>
</dbReference>
<evidence type="ECO:0000256" key="1">
    <source>
        <dbReference type="ARBA" id="ARBA00022859"/>
    </source>
</evidence>
<keyword evidence="7" id="KW-1185">Reference proteome</keyword>
<dbReference type="Ensembl" id="ENSNPET00000019360.1">
    <property type="protein sequence ID" value="ENSNPEP00000018875.1"/>
    <property type="gene ID" value="ENSNPEG00000014003.1"/>
</dbReference>
<dbReference type="GO" id="GO:0004445">
    <property type="term" value="F:inositol-polyphosphate 5-phosphatase activity"/>
    <property type="evidence" value="ECO:0007669"/>
    <property type="project" value="TreeGrafter"/>
</dbReference>
<sequence>MAATTWYHRDISRVLAEDLLAQAGRDGSFLVRDSESVAGAYALCLLRAEPRAPGRFQRHVYTYRILPDDEGLLSQTAPRFRSLAELVGAYQQPHGGLVTPLLHPVPRPCAEDGEDEEEDEERAGEPSPVPPSCGAANGASGRGGTPTSAGCPGRSLIPQQLRLQEQLHSR</sequence>
<evidence type="ECO:0000259" key="5">
    <source>
        <dbReference type="PROSITE" id="PS50001"/>
    </source>
</evidence>
<evidence type="ECO:0000256" key="2">
    <source>
        <dbReference type="ARBA" id="ARBA00022999"/>
    </source>
</evidence>
<feature type="region of interest" description="Disordered" evidence="4">
    <location>
        <begin position="97"/>
        <end position="170"/>
    </location>
</feature>
<dbReference type="SUPFAM" id="SSF55550">
    <property type="entry name" value="SH2 domain"/>
    <property type="match status" value="1"/>
</dbReference>
<proteinExistence type="predicted"/>
<feature type="domain" description="SH2" evidence="5">
    <location>
        <begin position="6"/>
        <end position="105"/>
    </location>
</feature>
<dbReference type="Proteomes" id="UP000694420">
    <property type="component" value="Unplaced"/>
</dbReference>
<accession>A0A8C6ZX69</accession>
<dbReference type="InterPro" id="IPR036860">
    <property type="entry name" value="SH2_dom_sf"/>
</dbReference>
<dbReference type="Pfam" id="PF00017">
    <property type="entry name" value="SH2"/>
    <property type="match status" value="1"/>
</dbReference>
<gene>
    <name evidence="6" type="primary">LOC112960397</name>
</gene>
<dbReference type="GO" id="GO:0043569">
    <property type="term" value="P:negative regulation of insulin-like growth factor receptor signaling pathway"/>
    <property type="evidence" value="ECO:0007669"/>
    <property type="project" value="TreeGrafter"/>
</dbReference>
<keyword evidence="2 3" id="KW-0727">SH2 domain</keyword>
<dbReference type="PRINTS" id="PR00401">
    <property type="entry name" value="SH2DOMAIN"/>
</dbReference>
<evidence type="ECO:0000256" key="4">
    <source>
        <dbReference type="SAM" id="MobiDB-lite"/>
    </source>
</evidence>
<reference evidence="6" key="2">
    <citation type="submission" date="2025-09" db="UniProtKB">
        <authorList>
            <consortium name="Ensembl"/>
        </authorList>
    </citation>
    <scope>IDENTIFICATION</scope>
</reference>
<dbReference type="Gene3D" id="3.30.505.10">
    <property type="entry name" value="SH2 domain"/>
    <property type="match status" value="1"/>
</dbReference>
<dbReference type="InterPro" id="IPR000980">
    <property type="entry name" value="SH2"/>
</dbReference>